<dbReference type="GO" id="GO:0008610">
    <property type="term" value="P:lipid biosynthetic process"/>
    <property type="evidence" value="ECO:0007669"/>
    <property type="project" value="InterPro"/>
</dbReference>
<dbReference type="InterPro" id="IPR003333">
    <property type="entry name" value="CMAS"/>
</dbReference>
<reference evidence="7 8" key="1">
    <citation type="submission" date="2017-01" db="EMBL/GenBank/DDBJ databases">
        <title>Complete genome sequence of esterase-producing bacterium Croceicoccus marinus E4A9.</title>
        <authorList>
            <person name="Wu Y.-H."/>
            <person name="Cheng H."/>
            <person name="Xu L."/>
            <person name="Huo Y.-Y."/>
            <person name="Wang C.-S."/>
            <person name="Xu X.-W."/>
        </authorList>
    </citation>
    <scope>NUCLEOTIDE SEQUENCE [LARGE SCALE GENOMIC DNA]</scope>
    <source>
        <strain evidence="7 8">E4A9</strain>
    </source>
</reference>
<dbReference type="InterPro" id="IPR029063">
    <property type="entry name" value="SAM-dependent_MTases_sf"/>
</dbReference>
<evidence type="ECO:0000256" key="6">
    <source>
        <dbReference type="PIRSR" id="PIRSR003085-1"/>
    </source>
</evidence>
<dbReference type="STRING" id="450378.GCA_001661675_00426"/>
<dbReference type="KEGG" id="cman:A9D14_02135"/>
<dbReference type="GO" id="GO:0008168">
    <property type="term" value="F:methyltransferase activity"/>
    <property type="evidence" value="ECO:0007669"/>
    <property type="project" value="UniProtKB-KW"/>
</dbReference>
<keyword evidence="3 7" id="KW-0808">Transferase</keyword>
<dbReference type="GO" id="GO:0032259">
    <property type="term" value="P:methylation"/>
    <property type="evidence" value="ECO:0007669"/>
    <property type="project" value="UniProtKB-KW"/>
</dbReference>
<evidence type="ECO:0000256" key="5">
    <source>
        <dbReference type="ARBA" id="ARBA00023098"/>
    </source>
</evidence>
<evidence type="ECO:0000313" key="7">
    <source>
        <dbReference type="EMBL" id="ARU15195.1"/>
    </source>
</evidence>
<evidence type="ECO:0000256" key="1">
    <source>
        <dbReference type="ARBA" id="ARBA00010815"/>
    </source>
</evidence>
<dbReference type="PANTHER" id="PTHR43667">
    <property type="entry name" value="CYCLOPROPANE-FATTY-ACYL-PHOSPHOLIPID SYNTHASE"/>
    <property type="match status" value="1"/>
</dbReference>
<evidence type="ECO:0000313" key="8">
    <source>
        <dbReference type="Proteomes" id="UP000195807"/>
    </source>
</evidence>
<keyword evidence="4" id="KW-0949">S-adenosyl-L-methionine</keyword>
<name>A0A1Z1F8W2_9SPHN</name>
<proteinExistence type="inferred from homology"/>
<dbReference type="AlphaFoldDB" id="A0A1Z1F8W2"/>
<dbReference type="Pfam" id="PF02353">
    <property type="entry name" value="CMAS"/>
    <property type="match status" value="1"/>
</dbReference>
<dbReference type="EMBL" id="CP019602">
    <property type="protein sequence ID" value="ARU15195.1"/>
    <property type="molecule type" value="Genomic_DNA"/>
</dbReference>
<dbReference type="CDD" id="cd02440">
    <property type="entry name" value="AdoMet_MTases"/>
    <property type="match status" value="1"/>
</dbReference>
<keyword evidence="5" id="KW-0443">Lipid metabolism</keyword>
<evidence type="ECO:0000256" key="3">
    <source>
        <dbReference type="ARBA" id="ARBA00022679"/>
    </source>
</evidence>
<dbReference type="SUPFAM" id="SSF53335">
    <property type="entry name" value="S-adenosyl-L-methionine-dependent methyltransferases"/>
    <property type="match status" value="1"/>
</dbReference>
<organism evidence="7 8">
    <name type="scientific">Croceicoccus marinus</name>
    <dbReference type="NCBI Taxonomy" id="450378"/>
    <lineage>
        <taxon>Bacteria</taxon>
        <taxon>Pseudomonadati</taxon>
        <taxon>Pseudomonadota</taxon>
        <taxon>Alphaproteobacteria</taxon>
        <taxon>Sphingomonadales</taxon>
        <taxon>Erythrobacteraceae</taxon>
        <taxon>Croceicoccus</taxon>
    </lineage>
</organism>
<keyword evidence="8" id="KW-1185">Reference proteome</keyword>
<dbReference type="Proteomes" id="UP000195807">
    <property type="component" value="Chromosome"/>
</dbReference>
<gene>
    <name evidence="7" type="ORF">A9D14_02135</name>
</gene>
<evidence type="ECO:0000256" key="4">
    <source>
        <dbReference type="ARBA" id="ARBA00022691"/>
    </source>
</evidence>
<dbReference type="RefSeq" id="WP_066842549.1">
    <property type="nucleotide sequence ID" value="NZ_CP019602.1"/>
</dbReference>
<dbReference type="PANTHER" id="PTHR43667:SF2">
    <property type="entry name" value="FATTY ACID C-METHYL TRANSFERASE"/>
    <property type="match status" value="1"/>
</dbReference>
<dbReference type="Gene3D" id="3.40.50.150">
    <property type="entry name" value="Vaccinia Virus protein VP39"/>
    <property type="match status" value="1"/>
</dbReference>
<comment type="similarity">
    <text evidence="1">Belongs to the CFA/CMAS family.</text>
</comment>
<evidence type="ECO:0000256" key="2">
    <source>
        <dbReference type="ARBA" id="ARBA00022603"/>
    </source>
</evidence>
<accession>A0A1Z1F8W2</accession>
<dbReference type="InterPro" id="IPR050723">
    <property type="entry name" value="CFA/CMAS"/>
</dbReference>
<feature type="active site" evidence="6">
    <location>
        <position position="390"/>
    </location>
</feature>
<keyword evidence="2 7" id="KW-0489">Methyltransferase</keyword>
<dbReference type="OrthoDB" id="9782855at2"/>
<sequence>MERRGLHLTEAAGGDRDSTGLLARVISGGQSRILQRIDRGLSSGSVTAHLPNGETRVLGGRRGGFDADITVHDWRCVFRLATGGSVGWYRAWEKGEWSSPDPVRIFALFMANAATLGNTGRAKGPWRIISRQYHRLRRNTRTGSRQNIAAHYDLGNDFYTPWLGRTMAYSSAIWRDAMTLDAAQQAKLNAMAARIEGAPGPSVLEIGCGWGALAAMLAERGHEVEAISLSDEQLAFARKAAPDVEFRKQDYRDVDGRYDAIVSVEMVEALGREYWPAFMDCIAHNLKSGGRAAIQFISIRDELFESYARSADFIQTYIFPGGMLIRTNEFRRLAEARGLEWRDEARFGQDYARTLADWRLRFDRAAEQGRLPRGFDESFTRLWRFYLMYCEGGFRGGGIDVHQVTLVKPA</sequence>
<protein>
    <submittedName>
        <fullName evidence="7">SAM-dependent methyltransferase</fullName>
    </submittedName>
</protein>
<dbReference type="PIRSF" id="PIRSF003085">
    <property type="entry name" value="CMAS"/>
    <property type="match status" value="1"/>
</dbReference>